<keyword evidence="3 5" id="KW-0808">Transferase</keyword>
<feature type="binding site" evidence="5">
    <location>
        <begin position="121"/>
        <end position="122"/>
    </location>
    <ligand>
        <name>pyridoxal 5'-phosphate</name>
        <dbReference type="ChEBI" id="CHEBI:597326"/>
    </ligand>
</feature>
<feature type="binding site" evidence="5">
    <location>
        <begin position="238"/>
        <end position="241"/>
    </location>
    <ligand>
        <name>pyridoxal 5'-phosphate</name>
        <dbReference type="ChEBI" id="CHEBI:597326"/>
    </ligand>
</feature>
<feature type="modified residue" description="N6-(pyridoxal phosphate)lysine" evidence="5">
    <location>
        <position position="267"/>
    </location>
</feature>
<dbReference type="InterPro" id="IPR015421">
    <property type="entry name" value="PyrdxlP-dep_Trfase_major"/>
</dbReference>
<keyword evidence="7" id="KW-1185">Reference proteome</keyword>
<feature type="binding site" evidence="5">
    <location>
        <position position="153"/>
    </location>
    <ligand>
        <name>pyridoxal 5'-phosphate</name>
        <dbReference type="ChEBI" id="CHEBI:597326"/>
    </ligand>
</feature>
<dbReference type="NCBIfam" id="TIGR00707">
    <property type="entry name" value="argD"/>
    <property type="match status" value="1"/>
</dbReference>
<comment type="similarity">
    <text evidence="5">Belongs to the class-III pyridoxal-phosphate-dependent aminotransferase family. ArgD subfamily.</text>
</comment>
<evidence type="ECO:0000313" key="7">
    <source>
        <dbReference type="Proteomes" id="UP000812277"/>
    </source>
</evidence>
<dbReference type="InterPro" id="IPR049704">
    <property type="entry name" value="Aminotrans_3_PPA_site"/>
</dbReference>
<evidence type="ECO:0000313" key="6">
    <source>
        <dbReference type="EMBL" id="MBW7474172.1"/>
    </source>
</evidence>
<comment type="cofactor">
    <cofactor evidence="5">
        <name>pyridoxal 5'-phosphate</name>
        <dbReference type="ChEBI" id="CHEBI:597326"/>
    </cofactor>
    <text evidence="5">Binds 1 pyridoxal phosphate per subunit.</text>
</comment>
<keyword evidence="5" id="KW-0055">Arginine biosynthesis</keyword>
<evidence type="ECO:0000256" key="5">
    <source>
        <dbReference type="HAMAP-Rule" id="MF_01107"/>
    </source>
</evidence>
<dbReference type="NCBIfam" id="NF002325">
    <property type="entry name" value="PRK01278.1"/>
    <property type="match status" value="1"/>
</dbReference>
<dbReference type="Pfam" id="PF00202">
    <property type="entry name" value="Aminotran_3"/>
    <property type="match status" value="1"/>
</dbReference>
<evidence type="ECO:0000256" key="4">
    <source>
        <dbReference type="ARBA" id="ARBA00022898"/>
    </source>
</evidence>
<comment type="catalytic activity">
    <reaction evidence="5">
        <text>N(2)-acetyl-L-ornithine + 2-oxoglutarate = N-acetyl-L-glutamate 5-semialdehyde + L-glutamate</text>
        <dbReference type="Rhea" id="RHEA:18049"/>
        <dbReference type="ChEBI" id="CHEBI:16810"/>
        <dbReference type="ChEBI" id="CHEBI:29123"/>
        <dbReference type="ChEBI" id="CHEBI:29985"/>
        <dbReference type="ChEBI" id="CHEBI:57805"/>
        <dbReference type="EC" id="2.6.1.11"/>
    </reaction>
</comment>
<evidence type="ECO:0000256" key="3">
    <source>
        <dbReference type="ARBA" id="ARBA00022679"/>
    </source>
</evidence>
<dbReference type="Gene3D" id="3.40.640.10">
    <property type="entry name" value="Type I PLP-dependent aspartate aminotransferase-like (Major domain)"/>
    <property type="match status" value="1"/>
</dbReference>
<organism evidence="6 7">
    <name type="scientific">Paenibacillus oenotherae</name>
    <dbReference type="NCBI Taxonomy" id="1435645"/>
    <lineage>
        <taxon>Bacteria</taxon>
        <taxon>Bacillati</taxon>
        <taxon>Bacillota</taxon>
        <taxon>Bacilli</taxon>
        <taxon>Bacillales</taxon>
        <taxon>Paenibacillaceae</taxon>
        <taxon>Paenibacillus</taxon>
    </lineage>
</organism>
<keyword evidence="2 5" id="KW-0028">Amino-acid biosynthesis</keyword>
<gene>
    <name evidence="5" type="primary">argD</name>
    <name evidence="6" type="ORF">K0T92_05405</name>
</gene>
<comment type="miscellaneous">
    <text evidence="5">May also have succinyldiaminopimelate aminotransferase activity, thus carrying out the corresponding step in lysine biosynthesis.</text>
</comment>
<comment type="caution">
    <text evidence="5">Lacks conserved residue(s) required for the propagation of feature annotation.</text>
</comment>
<dbReference type="PANTHER" id="PTHR11986">
    <property type="entry name" value="AMINOTRANSFERASE CLASS III"/>
    <property type="match status" value="1"/>
</dbReference>
<proteinExistence type="inferred from homology"/>
<dbReference type="InterPro" id="IPR005814">
    <property type="entry name" value="Aminotrans_3"/>
</dbReference>
<comment type="subunit">
    <text evidence="5">Homodimer.</text>
</comment>
<evidence type="ECO:0000256" key="2">
    <source>
        <dbReference type="ARBA" id="ARBA00022605"/>
    </source>
</evidence>
<dbReference type="EC" id="2.6.1.11" evidence="5"/>
<dbReference type="InterPro" id="IPR015422">
    <property type="entry name" value="PyrdxlP-dep_Trfase_small"/>
</dbReference>
<accession>A0ABS7D2M2</accession>
<feature type="binding site" evidence="5">
    <location>
        <position position="295"/>
    </location>
    <ligand>
        <name>pyridoxal 5'-phosphate</name>
        <dbReference type="ChEBI" id="CHEBI:597326"/>
    </ligand>
</feature>
<dbReference type="InterPro" id="IPR050103">
    <property type="entry name" value="Class-III_PLP-dep_AT"/>
</dbReference>
<protein>
    <recommendedName>
        <fullName evidence="5">Acetylornithine aminotransferase</fullName>
        <shortName evidence="5">ACOAT</shortName>
        <ecNumber evidence="5">2.6.1.11</ecNumber>
    </recommendedName>
</protein>
<feature type="binding site" evidence="5">
    <location>
        <position position="156"/>
    </location>
    <ligand>
        <name>N(2)-acetyl-L-ornithine</name>
        <dbReference type="ChEBI" id="CHEBI:57805"/>
    </ligand>
</feature>
<reference evidence="6 7" key="1">
    <citation type="submission" date="2021-07" db="EMBL/GenBank/DDBJ databases">
        <title>Paenibacillus radiodurans sp. nov., isolated from the southeastern edge of Tengger Desert.</title>
        <authorList>
            <person name="Zhang G."/>
        </authorList>
    </citation>
    <scope>NUCLEOTIDE SEQUENCE [LARGE SCALE GENOMIC DNA]</scope>
    <source>
        <strain evidence="6 7">DT7-4</strain>
    </source>
</reference>
<dbReference type="PANTHER" id="PTHR11986:SF79">
    <property type="entry name" value="ACETYLORNITHINE AMINOTRANSFERASE, MITOCHONDRIAL"/>
    <property type="match status" value="1"/>
</dbReference>
<dbReference type="EMBL" id="JAHZIJ010000002">
    <property type="protein sequence ID" value="MBW7474172.1"/>
    <property type="molecule type" value="Genomic_DNA"/>
</dbReference>
<evidence type="ECO:0000256" key="1">
    <source>
        <dbReference type="ARBA" id="ARBA00022576"/>
    </source>
</evidence>
<dbReference type="HAMAP" id="MF_01107">
    <property type="entry name" value="ArgD_aminotrans_3"/>
    <property type="match status" value="1"/>
</dbReference>
<sequence>MRGKGAEIMEGWGEAGMETGQLLAAAERHVLFTTKRPEVVMERGEGLYLQDTEGKSYLDFVGGWAVVCLGHSPDVIKRALEEQAGTLVNASPAFYNKPMIAFAKLLTDISTFDKVFFASSGAEANEGAIKLARKHGSRNLGGAYEIITTRNGFHGRTLATMSATGKEQWEHLYEPKVPGFIQVPYNDIEAAKQAVHANTCAIMLELIQGEGGVHLAEMDYVTELRKLCDEKGILLIIDEIQTGLGRTGKMFAYEHYGIEADIMTLGKGIGGGFPLSAVLTKAKYDLFEAGDQGGTYSGQPLAMAVGQAVVSEIIRKNLAANAAEQGNYILARLREIREKYGIQRIAGKGLLLAFDLAQPIGRELVNACMEEGLLINSPNPYTIRLIPPLIVTREQIDTMFRILCKVMDQHIHID</sequence>
<comment type="caution">
    <text evidence="6">The sequence shown here is derived from an EMBL/GenBank/DDBJ whole genome shotgun (WGS) entry which is preliminary data.</text>
</comment>
<dbReference type="PIRSF" id="PIRSF000521">
    <property type="entry name" value="Transaminase_4ab_Lys_Orn"/>
    <property type="match status" value="1"/>
</dbReference>
<keyword evidence="4 5" id="KW-0663">Pyridoxal phosphate</keyword>
<dbReference type="SUPFAM" id="SSF53383">
    <property type="entry name" value="PLP-dependent transferases"/>
    <property type="match status" value="1"/>
</dbReference>
<dbReference type="Proteomes" id="UP000812277">
    <property type="component" value="Unassembled WGS sequence"/>
</dbReference>
<dbReference type="Gene3D" id="3.90.1150.10">
    <property type="entry name" value="Aspartate Aminotransferase, domain 1"/>
    <property type="match status" value="1"/>
</dbReference>
<dbReference type="InterPro" id="IPR015424">
    <property type="entry name" value="PyrdxlP-dep_Trfase"/>
</dbReference>
<keyword evidence="1 5" id="KW-0032">Aminotransferase</keyword>
<keyword evidence="5" id="KW-0963">Cytoplasm</keyword>
<dbReference type="CDD" id="cd00610">
    <property type="entry name" value="OAT_like"/>
    <property type="match status" value="1"/>
</dbReference>
<name>A0ABS7D2M2_9BACL</name>
<comment type="pathway">
    <text evidence="5">Amino-acid biosynthesis; L-arginine biosynthesis; N(2)-acetyl-L-ornithine from L-glutamate: step 4/4.</text>
</comment>
<dbReference type="PROSITE" id="PS00600">
    <property type="entry name" value="AA_TRANSFER_CLASS_3"/>
    <property type="match status" value="1"/>
</dbReference>
<comment type="subcellular location">
    <subcellularLocation>
        <location evidence="5">Cytoplasm</location>
    </subcellularLocation>
</comment>
<dbReference type="InterPro" id="IPR004636">
    <property type="entry name" value="AcOrn/SuccOrn_fam"/>
</dbReference>